<reference evidence="1" key="1">
    <citation type="submission" date="2023-04" db="EMBL/GenBank/DDBJ databases">
        <title>Draft Genome sequencing of Naganishia species isolated from polar environments using Oxford Nanopore Technology.</title>
        <authorList>
            <person name="Leo P."/>
            <person name="Venkateswaran K."/>
        </authorList>
    </citation>
    <scope>NUCLEOTIDE SEQUENCE</scope>
    <source>
        <strain evidence="1">MNA-CCFEE 5261</strain>
    </source>
</reference>
<comment type="caution">
    <text evidence="1">The sequence shown here is derived from an EMBL/GenBank/DDBJ whole genome shotgun (WGS) entry which is preliminary data.</text>
</comment>
<gene>
    <name evidence="1" type="ORF">QFC19_004646</name>
</gene>
<protein>
    <submittedName>
        <fullName evidence="1">Uncharacterized protein</fullName>
    </submittedName>
</protein>
<accession>A0ACC2VTG9</accession>
<name>A0ACC2VTG9_9TREE</name>
<organism evidence="1 2">
    <name type="scientific">Naganishia cerealis</name>
    <dbReference type="NCBI Taxonomy" id="610337"/>
    <lineage>
        <taxon>Eukaryota</taxon>
        <taxon>Fungi</taxon>
        <taxon>Dikarya</taxon>
        <taxon>Basidiomycota</taxon>
        <taxon>Agaricomycotina</taxon>
        <taxon>Tremellomycetes</taxon>
        <taxon>Filobasidiales</taxon>
        <taxon>Filobasidiaceae</taxon>
        <taxon>Naganishia</taxon>
    </lineage>
</organism>
<evidence type="ECO:0000313" key="2">
    <source>
        <dbReference type="Proteomes" id="UP001241377"/>
    </source>
</evidence>
<proteinExistence type="predicted"/>
<dbReference type="EMBL" id="JASBWR010000050">
    <property type="protein sequence ID" value="KAJ9102729.1"/>
    <property type="molecule type" value="Genomic_DNA"/>
</dbReference>
<evidence type="ECO:0000313" key="1">
    <source>
        <dbReference type="EMBL" id="KAJ9102729.1"/>
    </source>
</evidence>
<keyword evidence="2" id="KW-1185">Reference proteome</keyword>
<sequence>MSFRPNSRVLAYHGPLVYEAKVLRVHEKNKSYVEDEEGKHIPAEQSSVPQSLIDVDTYYVHYKGWNNKWDEWVPNLRILEFNEQNLKIQQKLRDAQKSVHSKSKKGNQTNSNSPAPENAKKRSGGEITAPKRGRPKRRQESTKYNEVYIPMRPELKHILVDDWEYITKDHKLLTVPARVPVSQILKQFSAANSGGSDEDDHMIHEYVNGLEIYFNRCLSLMLLYKVERLQYLELRKEHDNFAAADLYGVEHLLRLFALLPGLLAQTTMDGPSLSTLISQSVDFLDYITENMDSFANQYYYASPAYDAVARA</sequence>
<dbReference type="Proteomes" id="UP001241377">
    <property type="component" value="Unassembled WGS sequence"/>
</dbReference>